<protein>
    <submittedName>
        <fullName evidence="1">Uncharacterized protein</fullName>
    </submittedName>
</protein>
<dbReference type="EMBL" id="MU825925">
    <property type="protein sequence ID" value="KAJ7382391.1"/>
    <property type="molecule type" value="Genomic_DNA"/>
</dbReference>
<dbReference type="OrthoDB" id="5989799at2759"/>
<evidence type="ECO:0000313" key="2">
    <source>
        <dbReference type="Proteomes" id="UP001163046"/>
    </source>
</evidence>
<name>A0A9X0D0M9_9CNID</name>
<reference evidence="1" key="1">
    <citation type="submission" date="2023-01" db="EMBL/GenBank/DDBJ databases">
        <title>Genome assembly of the deep-sea coral Lophelia pertusa.</title>
        <authorList>
            <person name="Herrera S."/>
            <person name="Cordes E."/>
        </authorList>
    </citation>
    <scope>NUCLEOTIDE SEQUENCE</scope>
    <source>
        <strain evidence="1">USNM1676648</strain>
        <tissue evidence="1">Polyp</tissue>
    </source>
</reference>
<comment type="caution">
    <text evidence="1">The sequence shown here is derived from an EMBL/GenBank/DDBJ whole genome shotgun (WGS) entry which is preliminary data.</text>
</comment>
<accession>A0A9X0D0M9</accession>
<gene>
    <name evidence="1" type="ORF">OS493_035232</name>
</gene>
<dbReference type="Proteomes" id="UP001163046">
    <property type="component" value="Unassembled WGS sequence"/>
</dbReference>
<organism evidence="1 2">
    <name type="scientific">Desmophyllum pertusum</name>
    <dbReference type="NCBI Taxonomy" id="174260"/>
    <lineage>
        <taxon>Eukaryota</taxon>
        <taxon>Metazoa</taxon>
        <taxon>Cnidaria</taxon>
        <taxon>Anthozoa</taxon>
        <taxon>Hexacorallia</taxon>
        <taxon>Scleractinia</taxon>
        <taxon>Caryophylliina</taxon>
        <taxon>Caryophylliidae</taxon>
        <taxon>Desmophyllum</taxon>
    </lineage>
</organism>
<proteinExistence type="predicted"/>
<evidence type="ECO:0000313" key="1">
    <source>
        <dbReference type="EMBL" id="KAJ7382391.1"/>
    </source>
</evidence>
<keyword evidence="2" id="KW-1185">Reference proteome</keyword>
<sequence length="179" mass="20243">MPARSCSVKIADRVIYEFDGNVFDIASLADMVEEVIWVLPERINGKRDMAKFYDVSEAYSILSMETVLNSRYDFFEELPFADCIYSFESRKSLHGRLCVLGKNDFAAIFSSEPYILTIGCTGERAFLIDTHTGSLLVEKDNAHSMRKSLCIWLWERLQSAGVKQGTGQSLSLDTKTRSV</sequence>
<dbReference type="AlphaFoldDB" id="A0A9X0D0M9"/>